<dbReference type="RefSeq" id="WP_089888716.1">
    <property type="nucleotide sequence ID" value="NZ_FNPR01000001.1"/>
</dbReference>
<keyword evidence="1" id="KW-1133">Transmembrane helix</keyword>
<gene>
    <name evidence="2" type="ORF">SAMN05444486_1011269</name>
</gene>
<evidence type="ECO:0000313" key="2">
    <source>
        <dbReference type="EMBL" id="SDY31118.1"/>
    </source>
</evidence>
<dbReference type="GeneID" id="78126033"/>
<keyword evidence="3" id="KW-1185">Reference proteome</keyword>
<dbReference type="Proteomes" id="UP000199026">
    <property type="component" value="Unassembled WGS sequence"/>
</dbReference>
<evidence type="ECO:0000256" key="1">
    <source>
        <dbReference type="SAM" id="Phobius"/>
    </source>
</evidence>
<evidence type="ECO:0000313" key="3">
    <source>
        <dbReference type="Proteomes" id="UP000199026"/>
    </source>
</evidence>
<accession>A0A1H3IVC0</accession>
<name>A0A1H3IVC0_9RHOB</name>
<keyword evidence="1" id="KW-0472">Membrane</keyword>
<sequence length="76" mass="8334">MSDHLEACRAGSLFGFNDFNGLDRERFGGQVGSLREFFKQSCANEFAFNMGIMMAAMWHLTGMVVVGVKGYSSPSS</sequence>
<proteinExistence type="predicted"/>
<protein>
    <submittedName>
        <fullName evidence="2">Uncharacterized protein</fullName>
    </submittedName>
</protein>
<dbReference type="EMBL" id="FNPR01000001">
    <property type="protein sequence ID" value="SDY31118.1"/>
    <property type="molecule type" value="Genomic_DNA"/>
</dbReference>
<dbReference type="AlphaFoldDB" id="A0A1H3IVC0"/>
<organism evidence="2 3">
    <name type="scientific">Lentibacter algarum</name>
    <dbReference type="NCBI Taxonomy" id="576131"/>
    <lineage>
        <taxon>Bacteria</taxon>
        <taxon>Pseudomonadati</taxon>
        <taxon>Pseudomonadota</taxon>
        <taxon>Alphaproteobacteria</taxon>
        <taxon>Rhodobacterales</taxon>
        <taxon>Roseobacteraceae</taxon>
        <taxon>Lentibacter</taxon>
    </lineage>
</organism>
<dbReference type="STRING" id="576131.SAMN05444486_1011269"/>
<reference evidence="2 3" key="1">
    <citation type="submission" date="2016-10" db="EMBL/GenBank/DDBJ databases">
        <authorList>
            <person name="de Groot N.N."/>
        </authorList>
    </citation>
    <scope>NUCLEOTIDE SEQUENCE [LARGE SCALE GENOMIC DNA]</scope>
    <source>
        <strain evidence="2 3">DSM 24677</strain>
    </source>
</reference>
<keyword evidence="1" id="KW-0812">Transmembrane</keyword>
<feature type="transmembrane region" description="Helical" evidence="1">
    <location>
        <begin position="46"/>
        <end position="68"/>
    </location>
</feature>